<evidence type="ECO:0000313" key="1">
    <source>
        <dbReference type="EMBL" id="PKZ69056.1"/>
    </source>
</evidence>
<proteinExistence type="predicted"/>
<dbReference type="AlphaFoldDB" id="A0A2I1RIW6"/>
<sequence length="336" mass="37341">MRNITRALFTAYVANVALLNEVAAATDKFSVSPAVQQRLEQRLQESSEFLKLINIVPVVEQSGQVLGLDAYPHASRTNTAAGHRRQPVDATSISAVNEYFCAKTDYDTYIPYAKLDAWAGHTDFEIKIRDLIIKSQALARIMIGFNGTKVAVETDRAANPLLQDVNIGWLQKYRNHAPQNVLSAGKQGGEILVGAGGDYGNLDALVYDAVNNLIDPIYRDDTRLRVMVGRGLVTNRHFPMLNSNSVPSEILAVNTILGMDRIGGVQSMTVPYLAENAIFIQPLENLSIYYQESARRRLVRDEPEYDRVTNYESSNDAFVVENYEAGCLIENIQLVI</sequence>
<comment type="caution">
    <text evidence="1">The sequence shown here is derived from an EMBL/GenBank/DDBJ whole genome shotgun (WGS) entry which is preliminary data.</text>
</comment>
<accession>A0A2I1RIW6</accession>
<name>A0A2I1RIW6_FAUOS</name>
<protein>
    <submittedName>
        <fullName evidence="1">Phage major capsid protein, P2 family</fullName>
    </submittedName>
</protein>
<reference evidence="1 2" key="1">
    <citation type="submission" date="2017-12" db="EMBL/GenBank/DDBJ databases">
        <title>Phylogenetic diversity of female urinary microbiome.</title>
        <authorList>
            <person name="Thomas-White K."/>
            <person name="Wolfe A.J."/>
        </authorList>
    </citation>
    <scope>NUCLEOTIDE SEQUENCE [LARGE SCALE GENOMIC DNA]</scope>
    <source>
        <strain evidence="1 2">UMB0416</strain>
    </source>
</reference>
<dbReference type="Proteomes" id="UP000234914">
    <property type="component" value="Unassembled WGS sequence"/>
</dbReference>
<dbReference type="NCBIfam" id="TIGR01551">
    <property type="entry name" value="major_capsid_P2"/>
    <property type="match status" value="1"/>
</dbReference>
<gene>
    <name evidence="1" type="ORF">CYJ96_04475</name>
</gene>
<dbReference type="RefSeq" id="WP_101964095.1">
    <property type="nucleotide sequence ID" value="NZ_PKJS01000005.1"/>
</dbReference>
<dbReference type="Pfam" id="PF05125">
    <property type="entry name" value="Phage_cap_P2"/>
    <property type="match status" value="1"/>
</dbReference>
<organism evidence="1 2">
    <name type="scientific">Faucicola osloensis</name>
    <name type="common">Moraxella osloensis</name>
    <dbReference type="NCBI Taxonomy" id="34062"/>
    <lineage>
        <taxon>Bacteria</taxon>
        <taxon>Pseudomonadati</taxon>
        <taxon>Pseudomonadota</taxon>
        <taxon>Gammaproteobacteria</taxon>
        <taxon>Moraxellales</taxon>
        <taxon>Moraxellaceae</taxon>
        <taxon>Faucicola</taxon>
    </lineage>
</organism>
<dbReference type="EMBL" id="PKJS01000005">
    <property type="protein sequence ID" value="PKZ69056.1"/>
    <property type="molecule type" value="Genomic_DNA"/>
</dbReference>
<evidence type="ECO:0000313" key="2">
    <source>
        <dbReference type="Proteomes" id="UP000234914"/>
    </source>
</evidence>
<dbReference type="InterPro" id="IPR006441">
    <property type="entry name" value="Phage_P2_GpN"/>
</dbReference>